<dbReference type="STRING" id="6832.A0A553PRK4"/>
<dbReference type="Pfam" id="PF17921">
    <property type="entry name" value="Integrase_H2C2"/>
    <property type="match status" value="1"/>
</dbReference>
<accession>A0A553PRK4</accession>
<keyword evidence="1" id="KW-0732">Signal</keyword>
<dbReference type="InterPro" id="IPR041588">
    <property type="entry name" value="Integrase_H2C2"/>
</dbReference>
<dbReference type="EMBL" id="VCGU01000001">
    <property type="protein sequence ID" value="TRY80314.1"/>
    <property type="molecule type" value="Genomic_DNA"/>
</dbReference>
<keyword evidence="4" id="KW-1185">Reference proteome</keyword>
<evidence type="ECO:0000259" key="2">
    <source>
        <dbReference type="Pfam" id="PF17921"/>
    </source>
</evidence>
<comment type="caution">
    <text evidence="3">The sequence shown here is derived from an EMBL/GenBank/DDBJ whole genome shotgun (WGS) entry which is preliminary data.</text>
</comment>
<proteinExistence type="predicted"/>
<evidence type="ECO:0000313" key="3">
    <source>
        <dbReference type="EMBL" id="TRY80314.1"/>
    </source>
</evidence>
<dbReference type="Gene3D" id="1.10.340.70">
    <property type="match status" value="1"/>
</dbReference>
<evidence type="ECO:0000256" key="1">
    <source>
        <dbReference type="SAM" id="SignalP"/>
    </source>
</evidence>
<protein>
    <recommendedName>
        <fullName evidence="2">Integrase zinc-binding domain-containing protein</fullName>
    </recommendedName>
</protein>
<sequence>MKSMITLTFFLVFCSVMMTTTATRPCHRYGRSCPRAINKILGIYRKGDNKISSMKKCETYCRSKKAQYVVFAARICYCFETCKRPVRVRSKRVVVMFPLHNDPNRGEENVVADSPSRAPPLDALTISNPLLLRVSMAQANDPGLAHMAQNSARYKKLKIKGVNILCDCQGAQPRALVPSAEITNVMTALHHLGHPGIQATRWLISASFQWNGMSKDIWLFVRSCLACQQSKIGCHDKAPIHDLSSPSTSPSQMPFGLSVRLPGTMFNASLPDLNTQRSEVRSLTLAMQALAFTSPVRHGRGGTQHSAGLDTAAFLFIRDPTKTDRNAKYYCLDIDGKVDNFSIDRLKPATGPIMMMPASPLTSLSGDDTSISLSD</sequence>
<name>A0A553PRK4_TIGCA</name>
<reference evidence="3 4" key="1">
    <citation type="journal article" date="2018" name="Nat. Ecol. Evol.">
        <title>Genomic signatures of mitonuclear coevolution across populations of Tigriopus californicus.</title>
        <authorList>
            <person name="Barreto F.S."/>
            <person name="Watson E.T."/>
            <person name="Lima T.G."/>
            <person name="Willett C.S."/>
            <person name="Edmands S."/>
            <person name="Li W."/>
            <person name="Burton R.S."/>
        </authorList>
    </citation>
    <scope>NUCLEOTIDE SEQUENCE [LARGE SCALE GENOMIC DNA]</scope>
    <source>
        <strain evidence="3 4">San Diego</strain>
    </source>
</reference>
<feature type="chain" id="PRO_5021931397" description="Integrase zinc-binding domain-containing protein" evidence="1">
    <location>
        <begin position="23"/>
        <end position="375"/>
    </location>
</feature>
<dbReference type="AlphaFoldDB" id="A0A553PRK4"/>
<dbReference type="Proteomes" id="UP000318571">
    <property type="component" value="Chromosome 12"/>
</dbReference>
<organism evidence="3 4">
    <name type="scientific">Tigriopus californicus</name>
    <name type="common">Marine copepod</name>
    <dbReference type="NCBI Taxonomy" id="6832"/>
    <lineage>
        <taxon>Eukaryota</taxon>
        <taxon>Metazoa</taxon>
        <taxon>Ecdysozoa</taxon>
        <taxon>Arthropoda</taxon>
        <taxon>Crustacea</taxon>
        <taxon>Multicrustacea</taxon>
        <taxon>Hexanauplia</taxon>
        <taxon>Copepoda</taxon>
        <taxon>Harpacticoida</taxon>
        <taxon>Harpacticidae</taxon>
        <taxon>Tigriopus</taxon>
    </lineage>
</organism>
<gene>
    <name evidence="3" type="ORF">TCAL_13525</name>
</gene>
<evidence type="ECO:0000313" key="4">
    <source>
        <dbReference type="Proteomes" id="UP000318571"/>
    </source>
</evidence>
<feature type="domain" description="Integrase zinc-binding" evidence="2">
    <location>
        <begin position="177"/>
        <end position="231"/>
    </location>
</feature>
<feature type="signal peptide" evidence="1">
    <location>
        <begin position="1"/>
        <end position="22"/>
    </location>
</feature>